<comment type="caution">
    <text evidence="2">The sequence shown here is derived from an EMBL/GenBank/DDBJ whole genome shotgun (WGS) entry which is preliminary data.</text>
</comment>
<sequence length="88" mass="9635">MNASLVLGLISLLLLTASIRMFYLALNQGASERVRQRLTAGQVQPVVEKAGWTYLDRAFLRAGLGRPTERMGLALSLYALLILIGYGL</sequence>
<keyword evidence="1" id="KW-1133">Transmembrane helix</keyword>
<accession>F3C0N6</accession>
<proteinExistence type="predicted"/>
<keyword evidence="1" id="KW-0472">Membrane</keyword>
<reference evidence="2 3" key="1">
    <citation type="journal article" date="2011" name="PLoS Pathog.">
        <title>Dynamic evolution of pathogenicity revealed by sequencing and comparative genomics of 19 Pseudomonas syringae isolates.</title>
        <authorList>
            <person name="Baltrus D.A."/>
            <person name="Nishimura M.T."/>
            <person name="Romanchuk A."/>
            <person name="Chang J.H."/>
            <person name="Mukhtar M.S."/>
            <person name="Cherkis K."/>
            <person name="Roach J."/>
            <person name="Grant S.R."/>
            <person name="Jones C.D."/>
            <person name="Dangl J.L."/>
        </authorList>
    </citation>
    <scope>NUCLEOTIDE SEQUENCE [LARGE SCALE GENOMIC DNA]</scope>
    <source>
        <strain evidence="3">race 4</strain>
    </source>
</reference>
<dbReference type="EMBL" id="ADWY01000197">
    <property type="protein sequence ID" value="EGH08004.1"/>
    <property type="molecule type" value="Genomic_DNA"/>
</dbReference>
<evidence type="ECO:0000256" key="1">
    <source>
        <dbReference type="SAM" id="Phobius"/>
    </source>
</evidence>
<evidence type="ECO:0000313" key="2">
    <source>
        <dbReference type="EMBL" id="EGH08004.1"/>
    </source>
</evidence>
<dbReference type="Proteomes" id="UP000005466">
    <property type="component" value="Unassembled WGS sequence"/>
</dbReference>
<keyword evidence="1" id="KW-0812">Transmembrane</keyword>
<name>F3C0N6_PSESG</name>
<protein>
    <submittedName>
        <fullName evidence="2">Type II secretion system protein F domain</fullName>
    </submittedName>
</protein>
<organism evidence="2 3">
    <name type="scientific">Pseudomonas savastanoi pv. glycinea str. race 4</name>
    <dbReference type="NCBI Taxonomy" id="875330"/>
    <lineage>
        <taxon>Bacteria</taxon>
        <taxon>Pseudomonadati</taxon>
        <taxon>Pseudomonadota</taxon>
        <taxon>Gammaproteobacteria</taxon>
        <taxon>Pseudomonadales</taxon>
        <taxon>Pseudomonadaceae</taxon>
        <taxon>Pseudomonas</taxon>
    </lineage>
</organism>
<evidence type="ECO:0000313" key="3">
    <source>
        <dbReference type="Proteomes" id="UP000005466"/>
    </source>
</evidence>
<feature type="non-terminal residue" evidence="2">
    <location>
        <position position="88"/>
    </location>
</feature>
<gene>
    <name evidence="2" type="ORF">Pgy4_05002</name>
</gene>
<feature type="transmembrane region" description="Helical" evidence="1">
    <location>
        <begin position="6"/>
        <end position="26"/>
    </location>
</feature>
<dbReference type="AlphaFoldDB" id="F3C0N6"/>
<dbReference type="HOGENOM" id="CLU_2488765_0_0_6"/>